<feature type="region of interest" description="Disordered" evidence="1">
    <location>
        <begin position="1"/>
        <end position="29"/>
    </location>
</feature>
<dbReference type="AlphaFoldDB" id="A0A5P2X1N2"/>
<organism evidence="4 5">
    <name type="scientific">Streptomyces spectabilis</name>
    <dbReference type="NCBI Taxonomy" id="68270"/>
    <lineage>
        <taxon>Bacteria</taxon>
        <taxon>Bacillati</taxon>
        <taxon>Actinomycetota</taxon>
        <taxon>Actinomycetes</taxon>
        <taxon>Kitasatosporales</taxon>
        <taxon>Streptomycetaceae</taxon>
        <taxon>Streptomyces</taxon>
    </lineage>
</organism>
<feature type="transmembrane region" description="Helical" evidence="2">
    <location>
        <begin position="99"/>
        <end position="118"/>
    </location>
</feature>
<evidence type="ECO:0000313" key="6">
    <source>
        <dbReference type="Proteomes" id="UP000549009"/>
    </source>
</evidence>
<evidence type="ECO:0000313" key="3">
    <source>
        <dbReference type="EMBL" id="MBB5107277.1"/>
    </source>
</evidence>
<evidence type="ECO:0000313" key="5">
    <source>
        <dbReference type="Proteomes" id="UP000326505"/>
    </source>
</evidence>
<feature type="transmembrane region" description="Helical" evidence="2">
    <location>
        <begin position="39"/>
        <end position="63"/>
    </location>
</feature>
<dbReference type="Proteomes" id="UP000549009">
    <property type="component" value="Unassembled WGS sequence"/>
</dbReference>
<protein>
    <submittedName>
        <fullName evidence="4">Uncharacterized protein</fullName>
    </submittedName>
</protein>
<dbReference type="RefSeq" id="WP_150508821.1">
    <property type="nucleotide sequence ID" value="NZ_BMSQ01000013.1"/>
</dbReference>
<evidence type="ECO:0000256" key="2">
    <source>
        <dbReference type="SAM" id="Phobius"/>
    </source>
</evidence>
<reference evidence="4 5" key="1">
    <citation type="submission" date="2017-09" db="EMBL/GenBank/DDBJ databases">
        <authorList>
            <person name="Lee N."/>
            <person name="Cho B.-K."/>
        </authorList>
    </citation>
    <scope>NUCLEOTIDE SEQUENCE [LARGE SCALE GENOMIC DNA]</scope>
    <source>
        <strain evidence="4 5">ATCC 27465</strain>
    </source>
</reference>
<keyword evidence="6" id="KW-1185">Reference proteome</keyword>
<keyword evidence="2" id="KW-0472">Membrane</keyword>
<keyword evidence="2" id="KW-0812">Transmembrane</keyword>
<dbReference type="EMBL" id="JACHJD010000013">
    <property type="protein sequence ID" value="MBB5107277.1"/>
    <property type="molecule type" value="Genomic_DNA"/>
</dbReference>
<evidence type="ECO:0000256" key="1">
    <source>
        <dbReference type="SAM" id="MobiDB-lite"/>
    </source>
</evidence>
<keyword evidence="2" id="KW-1133">Transmembrane helix</keyword>
<evidence type="ECO:0000313" key="4">
    <source>
        <dbReference type="EMBL" id="QEV57614.1"/>
    </source>
</evidence>
<dbReference type="KEGG" id="sspb:CP982_01865"/>
<sequence length="170" mass="18549">MHQRSGEVRRRAGERPPARRRAPRPPRGLRALPAAPRAVAVFIGAVMLYGACVHVVDLVLWGFRSRAWAPTWLNAFWNSLIVFDSLSGVLLLKARRGGLYLTCLTMLADLASNLYAVYGVRHSGLGAGSVDVIVLLAFGLFVLASAPWLRRRLPTGAARRASIGMDMTNS</sequence>
<feature type="transmembrane region" description="Helical" evidence="2">
    <location>
        <begin position="75"/>
        <end position="92"/>
    </location>
</feature>
<name>A0A5P2X1N2_STRST</name>
<proteinExistence type="predicted"/>
<dbReference type="EMBL" id="CP023690">
    <property type="protein sequence ID" value="QEV57614.1"/>
    <property type="molecule type" value="Genomic_DNA"/>
</dbReference>
<accession>A0A5P2X1N2</accession>
<reference evidence="3 6" key="2">
    <citation type="submission" date="2020-08" db="EMBL/GenBank/DDBJ databases">
        <title>Genomic Encyclopedia of Type Strains, Phase III (KMG-III): the genomes of soil and plant-associated and newly described type strains.</title>
        <authorList>
            <person name="Whitman W."/>
        </authorList>
    </citation>
    <scope>NUCLEOTIDE SEQUENCE [LARGE SCALE GENOMIC DNA]</scope>
    <source>
        <strain evidence="3 6">CECT 3146</strain>
    </source>
</reference>
<gene>
    <name evidence="4" type="ORF">CP982_01865</name>
    <name evidence="3" type="ORF">FHS40_006394</name>
</gene>
<feature type="compositionally biased region" description="Basic and acidic residues" evidence="1">
    <location>
        <begin position="1"/>
        <end position="17"/>
    </location>
</feature>
<dbReference type="Proteomes" id="UP000326505">
    <property type="component" value="Chromosome"/>
</dbReference>
<dbReference type="OrthoDB" id="4324638at2"/>
<feature type="transmembrane region" description="Helical" evidence="2">
    <location>
        <begin position="130"/>
        <end position="149"/>
    </location>
</feature>